<evidence type="ECO:0000256" key="1">
    <source>
        <dbReference type="ARBA" id="ARBA00023015"/>
    </source>
</evidence>
<dbReference type="PANTHER" id="PTHR47894">
    <property type="entry name" value="HTH-TYPE TRANSCRIPTIONAL REGULATOR GADX"/>
    <property type="match status" value="1"/>
</dbReference>
<dbReference type="EMBL" id="JAGSPN010000003">
    <property type="protein sequence ID" value="MBR7781648.1"/>
    <property type="molecule type" value="Genomic_DNA"/>
</dbReference>
<dbReference type="Gene3D" id="1.10.10.60">
    <property type="entry name" value="Homeodomain-like"/>
    <property type="match status" value="1"/>
</dbReference>
<dbReference type="SMART" id="SM00342">
    <property type="entry name" value="HTH_ARAC"/>
    <property type="match status" value="1"/>
</dbReference>
<evidence type="ECO:0000313" key="5">
    <source>
        <dbReference type="EMBL" id="MBR7781648.1"/>
    </source>
</evidence>
<dbReference type="AlphaFoldDB" id="A0A941DJ04"/>
<keyword evidence="1" id="KW-0805">Transcription regulation</keyword>
<keyword evidence="3" id="KW-0804">Transcription</keyword>
<feature type="domain" description="HTH araC/xylS-type" evidence="4">
    <location>
        <begin position="165"/>
        <end position="262"/>
    </location>
</feature>
<evidence type="ECO:0000313" key="6">
    <source>
        <dbReference type="Proteomes" id="UP000680067"/>
    </source>
</evidence>
<dbReference type="GO" id="GO:0003700">
    <property type="term" value="F:DNA-binding transcription factor activity"/>
    <property type="evidence" value="ECO:0007669"/>
    <property type="project" value="InterPro"/>
</dbReference>
<keyword evidence="2" id="KW-0238">DNA-binding</keyword>
<dbReference type="PANTHER" id="PTHR47894:SF4">
    <property type="entry name" value="HTH-TYPE TRANSCRIPTIONAL REGULATOR GADX"/>
    <property type="match status" value="1"/>
</dbReference>
<evidence type="ECO:0000256" key="2">
    <source>
        <dbReference type="ARBA" id="ARBA00023125"/>
    </source>
</evidence>
<dbReference type="GO" id="GO:0000976">
    <property type="term" value="F:transcription cis-regulatory region binding"/>
    <property type="evidence" value="ECO:0007669"/>
    <property type="project" value="TreeGrafter"/>
</dbReference>
<evidence type="ECO:0000259" key="4">
    <source>
        <dbReference type="PROSITE" id="PS01124"/>
    </source>
</evidence>
<name>A0A941DJ04_9BURK</name>
<protein>
    <submittedName>
        <fullName evidence="5">Helix-turn-helix domain-containing protein</fullName>
    </submittedName>
</protein>
<dbReference type="InterPro" id="IPR009057">
    <property type="entry name" value="Homeodomain-like_sf"/>
</dbReference>
<proteinExistence type="predicted"/>
<keyword evidence="6" id="KW-1185">Reference proteome</keyword>
<dbReference type="PROSITE" id="PS01124">
    <property type="entry name" value="HTH_ARAC_FAMILY_2"/>
    <property type="match status" value="1"/>
</dbReference>
<dbReference type="InterPro" id="IPR018060">
    <property type="entry name" value="HTH_AraC"/>
</dbReference>
<sequence length="263" mass="28884">MMAVSTALGFYHARQVQSLRSVRFAEPALCFVRRGQKHLTVGDCCFQASAGEWLILPGNTPLMMENCPDQGQYAAEVLSVSPAMASAFLQYAGAELALPPASSAFPLNIPASPLLSQAWEKLAQAQQPGFPALLARHYLFEVLMVAALHGNVQALLNPPAPGLADKVRQLLQTQPAADWSQADIADRFHMSTPTLRRHLAAEQQSFRDILDDVRMHHALHFVLTSRKSIDWIAGECGFTSPAAFSTRFRQRFGMAPVTLRKTC</sequence>
<dbReference type="SUPFAM" id="SSF46689">
    <property type="entry name" value="Homeodomain-like"/>
    <property type="match status" value="1"/>
</dbReference>
<comment type="caution">
    <text evidence="5">The sequence shown here is derived from an EMBL/GenBank/DDBJ whole genome shotgun (WGS) entry which is preliminary data.</text>
</comment>
<dbReference type="GO" id="GO:0005829">
    <property type="term" value="C:cytosol"/>
    <property type="evidence" value="ECO:0007669"/>
    <property type="project" value="TreeGrafter"/>
</dbReference>
<gene>
    <name evidence="5" type="ORF">KDM89_05825</name>
</gene>
<dbReference type="Pfam" id="PF12833">
    <property type="entry name" value="HTH_18"/>
    <property type="match status" value="1"/>
</dbReference>
<dbReference type="Proteomes" id="UP000680067">
    <property type="component" value="Unassembled WGS sequence"/>
</dbReference>
<reference evidence="5" key="1">
    <citation type="submission" date="2021-04" db="EMBL/GenBank/DDBJ databases">
        <title>novel species isolated from subtropical streams in China.</title>
        <authorList>
            <person name="Lu H."/>
        </authorList>
    </citation>
    <scope>NUCLEOTIDE SEQUENCE</scope>
    <source>
        <strain evidence="5">LFS511W</strain>
    </source>
</reference>
<dbReference type="RefSeq" id="WP_212687000.1">
    <property type="nucleotide sequence ID" value="NZ_JAGSPN010000003.1"/>
</dbReference>
<organism evidence="5 6">
    <name type="scientific">Undibacterium luofuense</name>
    <dbReference type="NCBI Taxonomy" id="2828733"/>
    <lineage>
        <taxon>Bacteria</taxon>
        <taxon>Pseudomonadati</taxon>
        <taxon>Pseudomonadota</taxon>
        <taxon>Betaproteobacteria</taxon>
        <taxon>Burkholderiales</taxon>
        <taxon>Oxalobacteraceae</taxon>
        <taxon>Undibacterium</taxon>
    </lineage>
</organism>
<accession>A0A941DJ04</accession>
<dbReference type="InterPro" id="IPR009594">
    <property type="entry name" value="Tscrpt_reg_HTH_AraC_N"/>
</dbReference>
<dbReference type="Pfam" id="PF06719">
    <property type="entry name" value="AraC_N"/>
    <property type="match status" value="1"/>
</dbReference>
<evidence type="ECO:0000256" key="3">
    <source>
        <dbReference type="ARBA" id="ARBA00023163"/>
    </source>
</evidence>